<proteinExistence type="predicted"/>
<dbReference type="EMBL" id="AE017125">
    <property type="protein sequence ID" value="AAP77866.1"/>
    <property type="molecule type" value="Genomic_DNA"/>
</dbReference>
<dbReference type="HOGENOM" id="CLU_075808_5_3_7"/>
<dbReference type="PROSITE" id="PS51257">
    <property type="entry name" value="PROKAR_LIPOPROTEIN"/>
    <property type="match status" value="1"/>
</dbReference>
<evidence type="ECO:0000313" key="2">
    <source>
        <dbReference type="EMBL" id="AAP77866.1"/>
    </source>
</evidence>
<keyword evidence="3" id="KW-1185">Reference proteome</keyword>
<name>Q7VGQ1_HELHP</name>
<dbReference type="InterPro" id="IPR053147">
    <property type="entry name" value="Hsp_HslJ-like"/>
</dbReference>
<dbReference type="RefSeq" id="WP_011116109.1">
    <property type="nucleotide sequence ID" value="NC_004917.1"/>
</dbReference>
<dbReference type="STRING" id="235279.HH_1269"/>
<dbReference type="Proteomes" id="UP000002495">
    <property type="component" value="Chromosome"/>
</dbReference>
<reference evidence="2 3" key="1">
    <citation type="journal article" date="2003" name="Proc. Natl. Acad. Sci. U.S.A.">
        <title>The complete genome sequence of the carcinogenic bacterium Helicobacter hepaticus.</title>
        <authorList>
            <person name="Suerbaum S."/>
            <person name="Josenhans C."/>
            <person name="Sterzenbach T."/>
            <person name="Drescher B."/>
            <person name="Brandt P."/>
            <person name="Bell M."/>
            <person name="Droege M."/>
            <person name="Fartmann B."/>
            <person name="Fischer H.-P."/>
            <person name="Ge Z."/>
            <person name="Hoerster A."/>
            <person name="Holland R."/>
            <person name="Klein K."/>
            <person name="Koenig J."/>
            <person name="Macko L."/>
            <person name="Mendz G.L."/>
            <person name="Nyakatura G."/>
            <person name="Schauer D.B."/>
            <person name="Shen Z."/>
            <person name="Weber J."/>
            <person name="Frosch M."/>
            <person name="Fox J.G."/>
        </authorList>
    </citation>
    <scope>NUCLEOTIDE SEQUENCE [LARGE SCALE GENOMIC DNA]</scope>
    <source>
        <strain evidence="3">ATCC 51449 / 3B1</strain>
    </source>
</reference>
<accession>Q7VGQ1</accession>
<dbReference type="PANTHER" id="PTHR35535:SF1">
    <property type="entry name" value="HEAT SHOCK PROTEIN HSLJ"/>
    <property type="match status" value="1"/>
</dbReference>
<sequence length="138" mass="15081">MNLKYFFLSGMLGALVIGCGNAQDIQRDIMAKWTLNTLSDGHKEINVGLSEHNAFIHFESDKGFYGNAGCNNFFGNYQIQANTLIVGGAGMTRMMCAPESMEVEDALMRILSDGNTSAYISGNNLILQKGNIKAVFSR</sequence>
<dbReference type="PANTHER" id="PTHR35535">
    <property type="entry name" value="HEAT SHOCK PROTEIN HSLJ"/>
    <property type="match status" value="1"/>
</dbReference>
<dbReference type="OrthoDB" id="5348860at2"/>
<dbReference type="eggNOG" id="COG3187">
    <property type="taxonomic scope" value="Bacteria"/>
</dbReference>
<dbReference type="Pfam" id="PF03724">
    <property type="entry name" value="META"/>
    <property type="match status" value="1"/>
</dbReference>
<evidence type="ECO:0000259" key="1">
    <source>
        <dbReference type="Pfam" id="PF03724"/>
    </source>
</evidence>
<dbReference type="InterPro" id="IPR005184">
    <property type="entry name" value="DUF306_Meta_HslJ"/>
</dbReference>
<organism evidence="2 3">
    <name type="scientific">Helicobacter hepaticus (strain ATCC 51449 / 3B1)</name>
    <dbReference type="NCBI Taxonomy" id="235279"/>
    <lineage>
        <taxon>Bacteria</taxon>
        <taxon>Pseudomonadati</taxon>
        <taxon>Campylobacterota</taxon>
        <taxon>Epsilonproteobacteria</taxon>
        <taxon>Campylobacterales</taxon>
        <taxon>Helicobacteraceae</taxon>
        <taxon>Helicobacter</taxon>
    </lineage>
</organism>
<protein>
    <recommendedName>
        <fullName evidence="1">DUF306 domain-containing protein</fullName>
    </recommendedName>
</protein>
<dbReference type="InterPro" id="IPR038670">
    <property type="entry name" value="HslJ-like_sf"/>
</dbReference>
<dbReference type="AlphaFoldDB" id="Q7VGQ1"/>
<gene>
    <name evidence="2" type="ordered locus">HH_1269</name>
</gene>
<evidence type="ECO:0000313" key="3">
    <source>
        <dbReference type="Proteomes" id="UP000002495"/>
    </source>
</evidence>
<dbReference type="KEGG" id="hhe:HH_1269"/>
<feature type="domain" description="DUF306" evidence="1">
    <location>
        <begin position="32"/>
        <end position="132"/>
    </location>
</feature>
<dbReference type="Gene3D" id="2.40.128.270">
    <property type="match status" value="1"/>
</dbReference>